<evidence type="ECO:0000256" key="1">
    <source>
        <dbReference type="SAM" id="MobiDB-lite"/>
    </source>
</evidence>
<reference evidence="3" key="1">
    <citation type="submission" date="2012-01" db="EMBL/GenBank/DDBJ databases">
        <title>Complete sequence of chromosome of Thermobacillus composti KWC4.</title>
        <authorList>
            <person name="Lucas S."/>
            <person name="Han J."/>
            <person name="Lapidus A."/>
            <person name="Cheng J.-F."/>
            <person name="Goodwin L."/>
            <person name="Pitluck S."/>
            <person name="Peters L."/>
            <person name="Ovchinnikova G."/>
            <person name="Teshima H."/>
            <person name="Detter J.C."/>
            <person name="Han C."/>
            <person name="Tapia R."/>
            <person name="Land M."/>
            <person name="Hauser L."/>
            <person name="Kyrpides N."/>
            <person name="Ivanova N."/>
            <person name="Pagani I."/>
            <person name="Anderson I."/>
            <person name="Woyke T."/>
        </authorList>
    </citation>
    <scope>NUCLEOTIDE SEQUENCE [LARGE SCALE GENOMIC DNA]</scope>
    <source>
        <strain evidence="3">DSM 18247 / JCM 13945 / KWC4</strain>
    </source>
</reference>
<feature type="region of interest" description="Disordered" evidence="1">
    <location>
        <begin position="1"/>
        <end position="49"/>
    </location>
</feature>
<name>L0EFV6_THECK</name>
<sequence length="49" mass="5350">MPADSSRRNGQRKLPTAGREDVRVDPKTADADDREAAARARAADSRQRG</sequence>
<dbReference type="AlphaFoldDB" id="L0EFV6"/>
<gene>
    <name evidence="2" type="ordered locus">Theco_2401</name>
</gene>
<evidence type="ECO:0000313" key="2">
    <source>
        <dbReference type="EMBL" id="AGA58509.1"/>
    </source>
</evidence>
<dbReference type="Proteomes" id="UP000010795">
    <property type="component" value="Chromosome"/>
</dbReference>
<feature type="compositionally biased region" description="Basic and acidic residues" evidence="1">
    <location>
        <begin position="18"/>
        <end position="49"/>
    </location>
</feature>
<dbReference type="KEGG" id="tco:Theco_2401"/>
<organism evidence="2 3">
    <name type="scientific">Thermobacillus composti (strain DSM 18247 / JCM 13945 / KWC4)</name>
    <dbReference type="NCBI Taxonomy" id="717605"/>
    <lineage>
        <taxon>Bacteria</taxon>
        <taxon>Bacillati</taxon>
        <taxon>Bacillota</taxon>
        <taxon>Bacilli</taxon>
        <taxon>Bacillales</taxon>
        <taxon>Paenibacillaceae</taxon>
        <taxon>Thermobacillus</taxon>
    </lineage>
</organism>
<accession>L0EFV6</accession>
<dbReference type="STRING" id="717605.Theco_2401"/>
<dbReference type="RefSeq" id="WP_015255253.1">
    <property type="nucleotide sequence ID" value="NC_019897.1"/>
</dbReference>
<protein>
    <recommendedName>
        <fullName evidence="4">YfhD-like protein</fullName>
    </recommendedName>
</protein>
<evidence type="ECO:0008006" key="4">
    <source>
        <dbReference type="Google" id="ProtNLM"/>
    </source>
</evidence>
<keyword evidence="3" id="KW-1185">Reference proteome</keyword>
<dbReference type="HOGENOM" id="CLU_3141692_0_0_9"/>
<evidence type="ECO:0000313" key="3">
    <source>
        <dbReference type="Proteomes" id="UP000010795"/>
    </source>
</evidence>
<dbReference type="EMBL" id="CP003255">
    <property type="protein sequence ID" value="AGA58509.1"/>
    <property type="molecule type" value="Genomic_DNA"/>
</dbReference>
<proteinExistence type="predicted"/>